<dbReference type="InterPro" id="IPR000073">
    <property type="entry name" value="AB_hydrolase_1"/>
</dbReference>
<dbReference type="InterPro" id="IPR050266">
    <property type="entry name" value="AB_hydrolase_sf"/>
</dbReference>
<dbReference type="AlphaFoldDB" id="A0AAU1UJN6"/>
<name>A0AAU1UJN6_9ACTN</name>
<proteinExistence type="predicted"/>
<dbReference type="Gene3D" id="3.40.50.1820">
    <property type="entry name" value="alpha/beta hydrolase"/>
    <property type="match status" value="1"/>
</dbReference>
<dbReference type="PANTHER" id="PTHR43798">
    <property type="entry name" value="MONOACYLGLYCEROL LIPASE"/>
    <property type="match status" value="1"/>
</dbReference>
<evidence type="ECO:0000313" key="2">
    <source>
        <dbReference type="EMBL" id="WTS17271.1"/>
    </source>
</evidence>
<dbReference type="SUPFAM" id="SSF53474">
    <property type="entry name" value="alpha/beta-Hydrolases"/>
    <property type="match status" value="1"/>
</dbReference>
<organism evidence="2">
    <name type="scientific">Streptomyces sp. NBC_00119</name>
    <dbReference type="NCBI Taxonomy" id="2975659"/>
    <lineage>
        <taxon>Bacteria</taxon>
        <taxon>Bacillati</taxon>
        <taxon>Actinomycetota</taxon>
        <taxon>Actinomycetes</taxon>
        <taxon>Kitasatosporales</taxon>
        <taxon>Streptomycetaceae</taxon>
        <taxon>Streptomyces</taxon>
    </lineage>
</organism>
<evidence type="ECO:0000259" key="1">
    <source>
        <dbReference type="Pfam" id="PF12697"/>
    </source>
</evidence>
<reference evidence="2" key="1">
    <citation type="submission" date="2022-10" db="EMBL/GenBank/DDBJ databases">
        <title>The complete genomes of actinobacterial strains from the NBC collection.</title>
        <authorList>
            <person name="Joergensen T.S."/>
            <person name="Alvarez Arevalo M."/>
            <person name="Sterndorff E.B."/>
            <person name="Faurdal D."/>
            <person name="Vuksanovic O."/>
            <person name="Mourched A.-S."/>
            <person name="Charusanti P."/>
            <person name="Shaw S."/>
            <person name="Blin K."/>
            <person name="Weber T."/>
        </authorList>
    </citation>
    <scope>NUCLEOTIDE SEQUENCE</scope>
    <source>
        <strain evidence="2">NBC_00119</strain>
    </source>
</reference>
<dbReference type="GO" id="GO:0016787">
    <property type="term" value="F:hydrolase activity"/>
    <property type="evidence" value="ECO:0007669"/>
    <property type="project" value="UniProtKB-KW"/>
</dbReference>
<dbReference type="EMBL" id="CP108195">
    <property type="protein sequence ID" value="WTS17271.1"/>
    <property type="molecule type" value="Genomic_DNA"/>
</dbReference>
<dbReference type="Pfam" id="PF12697">
    <property type="entry name" value="Abhydrolase_6"/>
    <property type="match status" value="1"/>
</dbReference>
<keyword evidence="2" id="KW-0378">Hydrolase</keyword>
<protein>
    <submittedName>
        <fullName evidence="2">Alpha/beta hydrolase</fullName>
    </submittedName>
</protein>
<sequence>MREIELTAGTVAYEDTGERADADAGSDGPTLVFLHGLMMDASLWDGPIAELSGEHRCVAPTLPLGAHRRAMRDDADLSLPGVARLVVEFLDRLDLRDVTLVGSDTGGALVQLVISEGAAERVGRVVLVSCEAFDNLPPGLTGRTLALAGKLSPRMFGLFMQQMRIGAVRRLPIAFGRLTRRGGAATGRWMRPVITQQEIRRDAVRMLRAVFADTRVLLRAAERLPVFDRPALIVWARDDRVMPLAHGRRLAELLPQGRLVEIEDSYTLVPLDQPTELALAVREFTCVPGPDPRW</sequence>
<accession>A0AAU1UJN6</accession>
<feature type="domain" description="AB hydrolase-1" evidence="1">
    <location>
        <begin position="31"/>
        <end position="278"/>
    </location>
</feature>
<gene>
    <name evidence="2" type="ORF">OHU69_43275</name>
</gene>
<dbReference type="InterPro" id="IPR029058">
    <property type="entry name" value="AB_hydrolase_fold"/>
</dbReference>